<reference evidence="1 2" key="1">
    <citation type="submission" date="2016-04" db="EMBL/GenBank/DDBJ databases">
        <title>Complete Genome Sequence of Chryseobacterium sp. IHBB 10212.</title>
        <authorList>
            <person name="Pal M."/>
            <person name="Swarnkar M.K."/>
            <person name="Kaushal K."/>
            <person name="Chhibber S."/>
            <person name="Singh A.K."/>
            <person name="Gulati A."/>
        </authorList>
    </citation>
    <scope>NUCLEOTIDE SEQUENCE [LARGE SCALE GENOMIC DNA]</scope>
    <source>
        <strain evidence="1 2">IHBB 10212</strain>
    </source>
</reference>
<proteinExistence type="predicted"/>
<gene>
    <name evidence="1" type="ORF">A0O34_04910</name>
</gene>
<dbReference type="KEGG" id="chh:A0O34_04910"/>
<evidence type="ECO:0000313" key="1">
    <source>
        <dbReference type="EMBL" id="ANF49909.1"/>
    </source>
</evidence>
<sequence>MPLYIFSSCKGQDKEEKQKPEVYKAKCEGEYSTGQKTTEREKKWSLTKSDILSIISLSKEIDAQEVHYTYPVTPCNIDVKGFNIKGKKVDLFINGGSHLQITDGSKITILGCDDPKCKKYFLFPKEDMNDEAESVNDSNYKVKNTYKVDFDNDKISDSIIIKQNTEEQQEFKMEIYKNGNLFFNKLFYCDSMLLDLQVNYGQIFNIKIENKDQYGNVFGKVTIPVLLKNKELYVEKLFVANFGISAKTGDNEWNTKEFSNKTKLKNLNLDNIYRGDDDWDYE</sequence>
<organism evidence="1 2">
    <name type="scientific">Chryseobacterium glaciei</name>
    <dbReference type="NCBI Taxonomy" id="1685010"/>
    <lineage>
        <taxon>Bacteria</taxon>
        <taxon>Pseudomonadati</taxon>
        <taxon>Bacteroidota</taxon>
        <taxon>Flavobacteriia</taxon>
        <taxon>Flavobacteriales</taxon>
        <taxon>Weeksellaceae</taxon>
        <taxon>Chryseobacterium group</taxon>
        <taxon>Chryseobacterium</taxon>
    </lineage>
</organism>
<dbReference type="Proteomes" id="UP000077824">
    <property type="component" value="Chromosome"/>
</dbReference>
<evidence type="ECO:0000313" key="2">
    <source>
        <dbReference type="Proteomes" id="UP000077824"/>
    </source>
</evidence>
<dbReference type="EMBL" id="CP015199">
    <property type="protein sequence ID" value="ANF49909.1"/>
    <property type="molecule type" value="Genomic_DNA"/>
</dbReference>
<dbReference type="STRING" id="1685010.A0O34_04910"/>
<protein>
    <submittedName>
        <fullName evidence="1">Uncharacterized protein</fullName>
    </submittedName>
</protein>
<name>A0A172XSC0_9FLAO</name>
<keyword evidence="2" id="KW-1185">Reference proteome</keyword>
<dbReference type="AlphaFoldDB" id="A0A172XSC0"/>
<accession>A0A172XSC0</accession>